<dbReference type="Proteomes" id="UP001419268">
    <property type="component" value="Unassembled WGS sequence"/>
</dbReference>
<reference evidence="2 3" key="1">
    <citation type="submission" date="2024-01" db="EMBL/GenBank/DDBJ databases">
        <title>Genome assemblies of Stephania.</title>
        <authorList>
            <person name="Yang L."/>
        </authorList>
    </citation>
    <scope>NUCLEOTIDE SEQUENCE [LARGE SCALE GENOMIC DNA]</scope>
    <source>
        <strain evidence="2">JXDWG</strain>
        <tissue evidence="2">Leaf</tissue>
    </source>
</reference>
<dbReference type="PANTHER" id="PTHR48238">
    <property type="entry name" value="BNACNNG09570D PROTEIN"/>
    <property type="match status" value="1"/>
</dbReference>
<protein>
    <submittedName>
        <fullName evidence="2">Uncharacterized protein</fullName>
    </submittedName>
</protein>
<evidence type="ECO:0000313" key="2">
    <source>
        <dbReference type="EMBL" id="KAK9104231.1"/>
    </source>
</evidence>
<dbReference type="EMBL" id="JBBNAG010000009">
    <property type="protein sequence ID" value="KAK9104231.1"/>
    <property type="molecule type" value="Genomic_DNA"/>
</dbReference>
<keyword evidence="3" id="KW-1185">Reference proteome</keyword>
<dbReference type="PANTHER" id="PTHR48238:SF1">
    <property type="entry name" value="(RAPE) HYPOTHETICAL PROTEIN"/>
    <property type="match status" value="1"/>
</dbReference>
<proteinExistence type="predicted"/>
<organism evidence="2 3">
    <name type="scientific">Stephania cephalantha</name>
    <dbReference type="NCBI Taxonomy" id="152367"/>
    <lineage>
        <taxon>Eukaryota</taxon>
        <taxon>Viridiplantae</taxon>
        <taxon>Streptophyta</taxon>
        <taxon>Embryophyta</taxon>
        <taxon>Tracheophyta</taxon>
        <taxon>Spermatophyta</taxon>
        <taxon>Magnoliopsida</taxon>
        <taxon>Ranunculales</taxon>
        <taxon>Menispermaceae</taxon>
        <taxon>Menispermoideae</taxon>
        <taxon>Cissampelideae</taxon>
        <taxon>Stephania</taxon>
    </lineage>
</organism>
<name>A0AAP0F3Y9_9MAGN</name>
<feature type="compositionally biased region" description="Low complexity" evidence="1">
    <location>
        <begin position="61"/>
        <end position="74"/>
    </location>
</feature>
<dbReference type="AlphaFoldDB" id="A0AAP0F3Y9"/>
<evidence type="ECO:0000313" key="3">
    <source>
        <dbReference type="Proteomes" id="UP001419268"/>
    </source>
</evidence>
<feature type="region of interest" description="Disordered" evidence="1">
    <location>
        <begin position="59"/>
        <end position="90"/>
    </location>
</feature>
<evidence type="ECO:0000256" key="1">
    <source>
        <dbReference type="SAM" id="MobiDB-lite"/>
    </source>
</evidence>
<feature type="compositionally biased region" description="Polar residues" evidence="1">
    <location>
        <begin position="75"/>
        <end position="84"/>
    </location>
</feature>
<gene>
    <name evidence="2" type="ORF">Scep_021075</name>
</gene>
<accession>A0AAP0F3Y9</accession>
<sequence length="90" mass="9657">MLLGRVRAAPTSLDCLETERPPSKQIKDDALSIYEITLQKLRLGSRRALRLGVAEANKGDAAPCSSASASPCSSTDQSVESFTQVMEEDS</sequence>
<comment type="caution">
    <text evidence="2">The sequence shown here is derived from an EMBL/GenBank/DDBJ whole genome shotgun (WGS) entry which is preliminary data.</text>
</comment>